<dbReference type="Proteomes" id="UP000735302">
    <property type="component" value="Unassembled WGS sequence"/>
</dbReference>
<evidence type="ECO:0000313" key="3">
    <source>
        <dbReference type="Proteomes" id="UP000735302"/>
    </source>
</evidence>
<comment type="caution">
    <text evidence="2">The sequence shown here is derived from an EMBL/GenBank/DDBJ whole genome shotgun (WGS) entry which is preliminary data.</text>
</comment>
<accession>A0AAV4BMM9</accession>
<feature type="region of interest" description="Disordered" evidence="1">
    <location>
        <begin position="80"/>
        <end position="99"/>
    </location>
</feature>
<feature type="compositionally biased region" description="Basic residues" evidence="1">
    <location>
        <begin position="1"/>
        <end position="12"/>
    </location>
</feature>
<organism evidence="2 3">
    <name type="scientific">Plakobranchus ocellatus</name>
    <dbReference type="NCBI Taxonomy" id="259542"/>
    <lineage>
        <taxon>Eukaryota</taxon>
        <taxon>Metazoa</taxon>
        <taxon>Spiralia</taxon>
        <taxon>Lophotrochozoa</taxon>
        <taxon>Mollusca</taxon>
        <taxon>Gastropoda</taxon>
        <taxon>Heterobranchia</taxon>
        <taxon>Euthyneura</taxon>
        <taxon>Panpulmonata</taxon>
        <taxon>Sacoglossa</taxon>
        <taxon>Placobranchoidea</taxon>
        <taxon>Plakobranchidae</taxon>
        <taxon>Plakobranchus</taxon>
    </lineage>
</organism>
<gene>
    <name evidence="2" type="ORF">PoB_004677100</name>
</gene>
<reference evidence="2 3" key="1">
    <citation type="journal article" date="2021" name="Elife">
        <title>Chloroplast acquisition without the gene transfer in kleptoplastic sea slugs, Plakobranchus ocellatus.</title>
        <authorList>
            <person name="Maeda T."/>
            <person name="Takahashi S."/>
            <person name="Yoshida T."/>
            <person name="Shimamura S."/>
            <person name="Takaki Y."/>
            <person name="Nagai Y."/>
            <person name="Toyoda A."/>
            <person name="Suzuki Y."/>
            <person name="Arimoto A."/>
            <person name="Ishii H."/>
            <person name="Satoh N."/>
            <person name="Nishiyama T."/>
            <person name="Hasebe M."/>
            <person name="Maruyama T."/>
            <person name="Minagawa J."/>
            <person name="Obokata J."/>
            <person name="Shigenobu S."/>
        </authorList>
    </citation>
    <scope>NUCLEOTIDE SEQUENCE [LARGE SCALE GENOMIC DNA]</scope>
</reference>
<evidence type="ECO:0000256" key="1">
    <source>
        <dbReference type="SAM" id="MobiDB-lite"/>
    </source>
</evidence>
<keyword evidence="3" id="KW-1185">Reference proteome</keyword>
<protein>
    <submittedName>
        <fullName evidence="2">Uncharacterized protein</fullName>
    </submittedName>
</protein>
<feature type="region of interest" description="Disordered" evidence="1">
    <location>
        <begin position="1"/>
        <end position="29"/>
    </location>
</feature>
<dbReference type="EMBL" id="BLXT01005154">
    <property type="protein sequence ID" value="GFO20266.1"/>
    <property type="molecule type" value="Genomic_DNA"/>
</dbReference>
<dbReference type="AlphaFoldDB" id="A0AAV4BMM9"/>
<sequence>MVTKRRRRRMKKKGEEKEDKDAQEEEEDVKGIANVKDQSVKNARHFLRCCRSQIRCSIFHRLNTIVTAFGYVRNGIKGQSEENGHHCPQNQRARRVNQKRTVFAALKSRER</sequence>
<name>A0AAV4BMM9_9GAST</name>
<evidence type="ECO:0000313" key="2">
    <source>
        <dbReference type="EMBL" id="GFO20266.1"/>
    </source>
</evidence>
<proteinExistence type="predicted"/>